<name>F8FM48_PAEMK</name>
<evidence type="ECO:0000313" key="2">
    <source>
        <dbReference type="Proteomes" id="UP000006620"/>
    </source>
</evidence>
<organism evidence="1 2">
    <name type="scientific">Paenibacillus mucilaginosus (strain KNP414)</name>
    <dbReference type="NCBI Taxonomy" id="1036673"/>
    <lineage>
        <taxon>Bacteria</taxon>
        <taxon>Bacillati</taxon>
        <taxon>Bacillota</taxon>
        <taxon>Bacilli</taxon>
        <taxon>Bacillales</taxon>
        <taxon>Paenibacillaceae</taxon>
        <taxon>Paenibacillus</taxon>
    </lineage>
</organism>
<accession>F8FM48</accession>
<dbReference type="AlphaFoldDB" id="F8FM48"/>
<evidence type="ECO:0000313" key="1">
    <source>
        <dbReference type="EMBL" id="AEI45674.1"/>
    </source>
</evidence>
<proteinExistence type="predicted"/>
<sequence>MHPAAKADVDPWSEAAQPPAVGARLIYGKYRQAAAIGAF</sequence>
<protein>
    <submittedName>
        <fullName evidence="1">Uncharacterized protein</fullName>
    </submittedName>
</protein>
<dbReference type="KEGG" id="pms:KNP414_07164"/>
<gene>
    <name evidence="1" type="ordered locus">KNP414_07164</name>
</gene>
<dbReference type="HOGENOM" id="CLU_3313860_0_0_9"/>
<dbReference type="Proteomes" id="UP000006620">
    <property type="component" value="Chromosome"/>
</dbReference>
<reference evidence="2" key="1">
    <citation type="submission" date="2011-06" db="EMBL/GenBank/DDBJ databases">
        <title>Complete genome sequence of Paenibacillus mucilaginosus KNP414.</title>
        <authorList>
            <person name="Wang J."/>
            <person name="Hu S."/>
            <person name="Hu X."/>
            <person name="Zhang B."/>
            <person name="Dong D."/>
            <person name="Zhang S."/>
            <person name="Zhao K."/>
            <person name="Wu D."/>
        </authorList>
    </citation>
    <scope>NUCLEOTIDE SEQUENCE [LARGE SCALE GENOMIC DNA]</scope>
    <source>
        <strain evidence="2">KNP414</strain>
    </source>
</reference>
<reference evidence="1 2" key="2">
    <citation type="journal article" date="2013" name="Genome Announc.">
        <title>Genome Sequence of Growth-Improving Paenibacillus mucilaginosus Strain KNP414.</title>
        <authorList>
            <person name="Lu J.J."/>
            <person name="Wang J.F."/>
            <person name="Hu X.F."/>
        </authorList>
    </citation>
    <scope>NUCLEOTIDE SEQUENCE [LARGE SCALE GENOMIC DNA]</scope>
    <source>
        <strain evidence="1 2">KNP414</strain>
    </source>
</reference>
<dbReference type="EMBL" id="CP002869">
    <property type="protein sequence ID" value="AEI45674.1"/>
    <property type="molecule type" value="Genomic_DNA"/>
</dbReference>